<dbReference type="EMBL" id="BSOS01000065">
    <property type="protein sequence ID" value="GLR67347.1"/>
    <property type="molecule type" value="Genomic_DNA"/>
</dbReference>
<dbReference type="Pfam" id="PF13489">
    <property type="entry name" value="Methyltransf_23"/>
    <property type="match status" value="1"/>
</dbReference>
<gene>
    <name evidence="3" type="ORF">GCM10010909_20280</name>
</gene>
<dbReference type="Gene3D" id="3.40.50.150">
    <property type="entry name" value="Vaccinia Virus protein VP39"/>
    <property type="match status" value="1"/>
</dbReference>
<dbReference type="RefSeq" id="WP_284258078.1">
    <property type="nucleotide sequence ID" value="NZ_BSOS01000065.1"/>
</dbReference>
<keyword evidence="2" id="KW-0808">Transferase</keyword>
<dbReference type="GO" id="GO:0008168">
    <property type="term" value="F:methyltransferase activity"/>
    <property type="evidence" value="ECO:0007669"/>
    <property type="project" value="UniProtKB-KW"/>
</dbReference>
<reference evidence="4" key="1">
    <citation type="journal article" date="2019" name="Int. J. Syst. Evol. Microbiol.">
        <title>The Global Catalogue of Microorganisms (GCM) 10K type strain sequencing project: providing services to taxonomists for standard genome sequencing and annotation.</title>
        <authorList>
            <consortium name="The Broad Institute Genomics Platform"/>
            <consortium name="The Broad Institute Genome Sequencing Center for Infectious Disease"/>
            <person name="Wu L."/>
            <person name="Ma J."/>
        </authorList>
    </citation>
    <scope>NUCLEOTIDE SEQUENCE [LARGE SCALE GENOMIC DNA]</scope>
    <source>
        <strain evidence="4">NBRC 112502</strain>
    </source>
</reference>
<dbReference type="GO" id="GO:0032259">
    <property type="term" value="P:methylation"/>
    <property type="evidence" value="ECO:0007669"/>
    <property type="project" value="UniProtKB-KW"/>
</dbReference>
<dbReference type="InterPro" id="IPR029063">
    <property type="entry name" value="SAM-dependent_MTases_sf"/>
</dbReference>
<dbReference type="Proteomes" id="UP001156641">
    <property type="component" value="Unassembled WGS sequence"/>
</dbReference>
<dbReference type="CDD" id="cd02440">
    <property type="entry name" value="AdoMet_MTases"/>
    <property type="match status" value="1"/>
</dbReference>
<accession>A0ABQ6A7U2</accession>
<keyword evidence="1 3" id="KW-0489">Methyltransferase</keyword>
<name>A0ABQ6A7U2_9PROT</name>
<dbReference type="SUPFAM" id="SSF53335">
    <property type="entry name" value="S-adenosyl-L-methionine-dependent methyltransferases"/>
    <property type="match status" value="1"/>
</dbReference>
<protein>
    <submittedName>
        <fullName evidence="3">SAM-dependent methyltransferase</fullName>
    </submittedName>
</protein>
<dbReference type="PANTHER" id="PTHR13090">
    <property type="entry name" value="ARGININE-HYDROXYLASE NDUFAF5, MITOCHONDRIAL"/>
    <property type="match status" value="1"/>
</dbReference>
<dbReference type="InterPro" id="IPR050602">
    <property type="entry name" value="Malonyl-ACP_OMT"/>
</dbReference>
<evidence type="ECO:0000313" key="3">
    <source>
        <dbReference type="EMBL" id="GLR67347.1"/>
    </source>
</evidence>
<organism evidence="3 4">
    <name type="scientific">Acidocella aquatica</name>
    <dbReference type="NCBI Taxonomy" id="1922313"/>
    <lineage>
        <taxon>Bacteria</taxon>
        <taxon>Pseudomonadati</taxon>
        <taxon>Pseudomonadota</taxon>
        <taxon>Alphaproteobacteria</taxon>
        <taxon>Acetobacterales</taxon>
        <taxon>Acidocellaceae</taxon>
        <taxon>Acidocella</taxon>
    </lineage>
</organism>
<evidence type="ECO:0000256" key="1">
    <source>
        <dbReference type="ARBA" id="ARBA00022603"/>
    </source>
</evidence>
<proteinExistence type="predicted"/>
<evidence type="ECO:0000256" key="2">
    <source>
        <dbReference type="ARBA" id="ARBA00022679"/>
    </source>
</evidence>
<comment type="caution">
    <text evidence="3">The sequence shown here is derived from an EMBL/GenBank/DDBJ whole genome shotgun (WGS) entry which is preliminary data.</text>
</comment>
<keyword evidence="4" id="KW-1185">Reference proteome</keyword>
<sequence>MDQIFDFEAMRKHRDRAAPRLKNIAPVLDELAARLLGRLDDTTQTFTTALDFGGRGAIAPALRARGMQVVSADVSPRLAAQAGGEPLVIASENFGLEGRKFDLIAAHFSLHWINDLPGALIQLRRALNPKGLLLASMPALGTLATLRTALLTAEETLTGAVSPRVSPFPDLRDCAGLLQRAGFALPVADVEDINFLYANPLALLHELRDAGETNAVLARSRKFTPRALFLTALAALPMRADRYEVTLRMAVLTGWSS</sequence>
<evidence type="ECO:0000313" key="4">
    <source>
        <dbReference type="Proteomes" id="UP001156641"/>
    </source>
</evidence>
<dbReference type="PANTHER" id="PTHR13090:SF1">
    <property type="entry name" value="ARGININE-HYDROXYLASE NDUFAF5, MITOCHONDRIAL"/>
    <property type="match status" value="1"/>
</dbReference>